<evidence type="ECO:0000313" key="2">
    <source>
        <dbReference type="EMBL" id="ACJ29566.1"/>
    </source>
</evidence>
<dbReference type="Proteomes" id="UP000000753">
    <property type="component" value="Chromosome"/>
</dbReference>
<accession>B8CPJ0</accession>
<dbReference type="HOGENOM" id="CLU_148693_0_0_6"/>
<evidence type="ECO:0000313" key="3">
    <source>
        <dbReference type="Proteomes" id="UP000000753"/>
    </source>
</evidence>
<reference evidence="2 3" key="1">
    <citation type="journal article" date="2008" name="PLoS ONE">
        <title>Environmental adaptation: genomic analysis of the piezotolerant and psychrotolerant deep-sea iron reducing bacterium Shewanella piezotolerans WP3.</title>
        <authorList>
            <person name="Wang F."/>
            <person name="Wang J."/>
            <person name="Jian H."/>
            <person name="Zhang B."/>
            <person name="Li S."/>
            <person name="Wang F."/>
            <person name="Zeng X."/>
            <person name="Gao L."/>
            <person name="Bartlett D.H."/>
            <person name="Yu J."/>
            <person name="Hu S."/>
            <person name="Xiao X."/>
        </authorList>
    </citation>
    <scope>NUCLEOTIDE SEQUENCE [LARGE SCALE GENOMIC DNA]</scope>
    <source>
        <strain evidence="3">WP3 / JCM 13877</strain>
    </source>
</reference>
<dbReference type="EMBL" id="CP000472">
    <property type="protein sequence ID" value="ACJ29566.1"/>
    <property type="molecule type" value="Genomic_DNA"/>
</dbReference>
<sequence length="146" mass="15647">MKPFVVKIGLFSALNDKITPNLHVTHKNKQVIIMSKLTKEEVISTLEAALAKQEGQAVKIEQKGSWYKIDGGKSLRFSDLEAMLAEMGGDSAPVAAKAEKKVAAKPAAKKAPAKKAAKPAAKSGGKTPKELWREKLAGKGQLPRGF</sequence>
<proteinExistence type="predicted"/>
<feature type="region of interest" description="Disordered" evidence="1">
    <location>
        <begin position="104"/>
        <end position="146"/>
    </location>
</feature>
<name>B8CPJ0_SHEPW</name>
<feature type="compositionally biased region" description="Basic residues" evidence="1">
    <location>
        <begin position="107"/>
        <end position="117"/>
    </location>
</feature>
<dbReference type="eggNOG" id="ENOG50331S5">
    <property type="taxonomic scope" value="Bacteria"/>
</dbReference>
<feature type="compositionally biased region" description="Basic and acidic residues" evidence="1">
    <location>
        <begin position="127"/>
        <end position="137"/>
    </location>
</feature>
<gene>
    <name evidence="2" type="ordered locus">swp_2840</name>
</gene>
<dbReference type="KEGG" id="swp:swp_2840"/>
<dbReference type="AlphaFoldDB" id="B8CPJ0"/>
<evidence type="ECO:0000256" key="1">
    <source>
        <dbReference type="SAM" id="MobiDB-lite"/>
    </source>
</evidence>
<keyword evidence="3" id="KW-1185">Reference proteome</keyword>
<organism evidence="2 3">
    <name type="scientific">Shewanella piezotolerans (strain WP3 / JCM 13877)</name>
    <dbReference type="NCBI Taxonomy" id="225849"/>
    <lineage>
        <taxon>Bacteria</taxon>
        <taxon>Pseudomonadati</taxon>
        <taxon>Pseudomonadota</taxon>
        <taxon>Gammaproteobacteria</taxon>
        <taxon>Alteromonadales</taxon>
        <taxon>Shewanellaceae</taxon>
        <taxon>Shewanella</taxon>
    </lineage>
</organism>
<protein>
    <submittedName>
        <fullName evidence="2">Uncharacterized protein</fullName>
    </submittedName>
</protein>